<sequence length="205" mass="22389">MRSLLRRSLVRGYRFSPTVSRKHSRPQGGRRRLPARGEAAGVGGGEGAAAEGGGGGRAAGGAGAGMGTGTRTRRAALWQAATGRRGGAWPDPRGWVAAAAGPAAAPRRTRARARSLHRHFLLVFLGQSAANDAYRCCFSFPGKDVQHRTKQGRVTRHEEMHVPHVCYFSSKSYELFECSRWFQGSSCQMVDEQHQLRNQPWLYAD</sequence>
<comment type="caution">
    <text evidence="2">The sequence shown here is derived from an EMBL/GenBank/DDBJ whole genome shotgun (WGS) entry which is preliminary data.</text>
</comment>
<keyword evidence="3" id="KW-1185">Reference proteome</keyword>
<feature type="compositionally biased region" description="Basic residues" evidence="1">
    <location>
        <begin position="20"/>
        <end position="34"/>
    </location>
</feature>
<organism evidence="2 3">
    <name type="scientific">Panicum virgatum</name>
    <name type="common">Blackwell switchgrass</name>
    <dbReference type="NCBI Taxonomy" id="38727"/>
    <lineage>
        <taxon>Eukaryota</taxon>
        <taxon>Viridiplantae</taxon>
        <taxon>Streptophyta</taxon>
        <taxon>Embryophyta</taxon>
        <taxon>Tracheophyta</taxon>
        <taxon>Spermatophyta</taxon>
        <taxon>Magnoliopsida</taxon>
        <taxon>Liliopsida</taxon>
        <taxon>Poales</taxon>
        <taxon>Poaceae</taxon>
        <taxon>PACMAD clade</taxon>
        <taxon>Panicoideae</taxon>
        <taxon>Panicodae</taxon>
        <taxon>Paniceae</taxon>
        <taxon>Panicinae</taxon>
        <taxon>Panicum</taxon>
        <taxon>Panicum sect. Hiantes</taxon>
    </lineage>
</organism>
<feature type="region of interest" description="Disordered" evidence="1">
    <location>
        <begin position="15"/>
        <end position="69"/>
    </location>
</feature>
<accession>A0A8T0WJJ9</accession>
<evidence type="ECO:0000313" key="2">
    <source>
        <dbReference type="EMBL" id="KAG2647328.1"/>
    </source>
</evidence>
<dbReference type="EMBL" id="CM029039">
    <property type="protein sequence ID" value="KAG2647328.1"/>
    <property type="molecule type" value="Genomic_DNA"/>
</dbReference>
<name>A0A8T0WJJ9_PANVG</name>
<protein>
    <submittedName>
        <fullName evidence="2">Uncharacterized protein</fullName>
    </submittedName>
</protein>
<proteinExistence type="predicted"/>
<dbReference type="AlphaFoldDB" id="A0A8T0WJJ9"/>
<evidence type="ECO:0000313" key="3">
    <source>
        <dbReference type="Proteomes" id="UP000823388"/>
    </source>
</evidence>
<gene>
    <name evidence="2" type="ORF">PVAP13_2KG576600</name>
</gene>
<evidence type="ECO:0000256" key="1">
    <source>
        <dbReference type="SAM" id="MobiDB-lite"/>
    </source>
</evidence>
<dbReference type="Proteomes" id="UP000823388">
    <property type="component" value="Chromosome 2K"/>
</dbReference>
<feature type="compositionally biased region" description="Gly residues" evidence="1">
    <location>
        <begin position="40"/>
        <end position="68"/>
    </location>
</feature>
<reference evidence="2" key="1">
    <citation type="submission" date="2020-05" db="EMBL/GenBank/DDBJ databases">
        <title>WGS assembly of Panicum virgatum.</title>
        <authorList>
            <person name="Lovell J.T."/>
            <person name="Jenkins J."/>
            <person name="Shu S."/>
            <person name="Juenger T.E."/>
            <person name="Schmutz J."/>
        </authorList>
    </citation>
    <scope>NUCLEOTIDE SEQUENCE</scope>
    <source>
        <strain evidence="2">AP13</strain>
    </source>
</reference>